<feature type="chain" id="PRO_5045090881" evidence="1">
    <location>
        <begin position="21"/>
        <end position="278"/>
    </location>
</feature>
<dbReference type="InterPro" id="IPR013320">
    <property type="entry name" value="ConA-like_dom_sf"/>
</dbReference>
<evidence type="ECO:0000313" key="2">
    <source>
        <dbReference type="EMBL" id="MCG2616123.1"/>
    </source>
</evidence>
<feature type="signal peptide" evidence="1">
    <location>
        <begin position="1"/>
        <end position="20"/>
    </location>
</feature>
<dbReference type="Pfam" id="PF13385">
    <property type="entry name" value="Laminin_G_3"/>
    <property type="match status" value="1"/>
</dbReference>
<dbReference type="Gene3D" id="2.60.120.200">
    <property type="match status" value="1"/>
</dbReference>
<evidence type="ECO:0000313" key="3">
    <source>
        <dbReference type="Proteomes" id="UP001165367"/>
    </source>
</evidence>
<dbReference type="RefSeq" id="WP_237874660.1">
    <property type="nucleotide sequence ID" value="NZ_JAKLTR010000011.1"/>
</dbReference>
<organism evidence="2 3">
    <name type="scientific">Terrimonas ginsenosidimutans</name>
    <dbReference type="NCBI Taxonomy" id="2908004"/>
    <lineage>
        <taxon>Bacteria</taxon>
        <taxon>Pseudomonadati</taxon>
        <taxon>Bacteroidota</taxon>
        <taxon>Chitinophagia</taxon>
        <taxon>Chitinophagales</taxon>
        <taxon>Chitinophagaceae</taxon>
        <taxon>Terrimonas</taxon>
    </lineage>
</organism>
<keyword evidence="1" id="KW-0732">Signal</keyword>
<evidence type="ECO:0000256" key="1">
    <source>
        <dbReference type="SAM" id="SignalP"/>
    </source>
</evidence>
<reference evidence="2" key="1">
    <citation type="submission" date="2022-01" db="EMBL/GenBank/DDBJ databases">
        <authorList>
            <person name="Jo J.-H."/>
            <person name="Im W.-T."/>
        </authorList>
    </citation>
    <scope>NUCLEOTIDE SEQUENCE</scope>
    <source>
        <strain evidence="2">NA20</strain>
    </source>
</reference>
<keyword evidence="3" id="KW-1185">Reference proteome</keyword>
<dbReference type="PROSITE" id="PS51257">
    <property type="entry name" value="PROKAR_LIPOPROTEIN"/>
    <property type="match status" value="1"/>
</dbReference>
<sequence length="278" mass="29739">MFTKNKITGSALLILMIALAGTGCQKEERPALGDYPKDSNPPGGPLKFYAAYENTSVDSIRANFGSETNTTFTQGITGMAIQGGANGYVVYPSANDFKKSTSMTVAFWLKKNGPNPAGGGTSFVFGLSTTKDIWTRMDMFLEFEDAGNPSSADLASAKFYLRDQWFEFTGAKRIPNILNNQWHHIAFSFDASTSMLTTYVDGAELTGLPAGFGKFNNDGGKPDFSQSAGIVVGGPGHFAVGKTPDGWMGNFGGAIDQFRLYGVALSAAEVKSLFDSKK</sequence>
<protein>
    <submittedName>
        <fullName evidence="2">LamG domain-containing protein</fullName>
    </submittedName>
</protein>
<comment type="caution">
    <text evidence="2">The sequence shown here is derived from an EMBL/GenBank/DDBJ whole genome shotgun (WGS) entry which is preliminary data.</text>
</comment>
<accession>A0ABS9KV06</accession>
<dbReference type="Proteomes" id="UP001165367">
    <property type="component" value="Unassembled WGS sequence"/>
</dbReference>
<gene>
    <name evidence="2" type="ORF">LZZ85_17635</name>
</gene>
<name>A0ABS9KV06_9BACT</name>
<dbReference type="SUPFAM" id="SSF49899">
    <property type="entry name" value="Concanavalin A-like lectins/glucanases"/>
    <property type="match status" value="1"/>
</dbReference>
<dbReference type="EMBL" id="JAKLTR010000011">
    <property type="protein sequence ID" value="MCG2616123.1"/>
    <property type="molecule type" value="Genomic_DNA"/>
</dbReference>
<proteinExistence type="predicted"/>